<evidence type="ECO:0000256" key="2">
    <source>
        <dbReference type="ARBA" id="ARBA00005587"/>
    </source>
</evidence>
<proteinExistence type="inferred from homology"/>
<accession>A0AA39ISQ6</accession>
<feature type="region of interest" description="Disordered" evidence="6">
    <location>
        <begin position="76"/>
        <end position="114"/>
    </location>
</feature>
<keyword evidence="4 7" id="KW-1133">Transmembrane helix</keyword>
<evidence type="ECO:0000313" key="9">
    <source>
        <dbReference type="Proteomes" id="UP001175226"/>
    </source>
</evidence>
<protein>
    <submittedName>
        <fullName evidence="8">Uncharacterized protein</fullName>
    </submittedName>
</protein>
<comment type="similarity">
    <text evidence="2">Belongs to the acetate uptake transporter (AceTr) (TC 2.A.96) family.</text>
</comment>
<evidence type="ECO:0000313" key="8">
    <source>
        <dbReference type="EMBL" id="KAK0429786.1"/>
    </source>
</evidence>
<evidence type="ECO:0000256" key="4">
    <source>
        <dbReference type="ARBA" id="ARBA00022989"/>
    </source>
</evidence>
<feature type="compositionally biased region" description="Low complexity" evidence="6">
    <location>
        <begin position="96"/>
        <end position="114"/>
    </location>
</feature>
<evidence type="ECO:0000256" key="3">
    <source>
        <dbReference type="ARBA" id="ARBA00022692"/>
    </source>
</evidence>
<gene>
    <name evidence="8" type="ORF">EV421DRAFT_1914079</name>
</gene>
<dbReference type="GO" id="GO:0016020">
    <property type="term" value="C:membrane"/>
    <property type="evidence" value="ECO:0007669"/>
    <property type="project" value="UniProtKB-SubCell"/>
</dbReference>
<evidence type="ECO:0000256" key="6">
    <source>
        <dbReference type="SAM" id="MobiDB-lite"/>
    </source>
</evidence>
<feature type="transmembrane region" description="Helical" evidence="7">
    <location>
        <begin position="28"/>
        <end position="48"/>
    </location>
</feature>
<sequence>MKATRRTSHDPHGACATLDAYSANASELSFALAVYLFSWMIVIVLFFVASLRKFASFIALFDCLSVPVVPFACSKLSAPPARPPSAPISPNQGARLASSPPSSLTTSASPSCVD</sequence>
<keyword evidence="9" id="KW-1185">Reference proteome</keyword>
<reference evidence="8" key="1">
    <citation type="submission" date="2023-06" db="EMBL/GenBank/DDBJ databases">
        <authorList>
            <consortium name="Lawrence Berkeley National Laboratory"/>
            <person name="Ahrendt S."/>
            <person name="Sahu N."/>
            <person name="Indic B."/>
            <person name="Wong-Bajracharya J."/>
            <person name="Merenyi Z."/>
            <person name="Ke H.-M."/>
            <person name="Monk M."/>
            <person name="Kocsube S."/>
            <person name="Drula E."/>
            <person name="Lipzen A."/>
            <person name="Balint B."/>
            <person name="Henrissat B."/>
            <person name="Andreopoulos B."/>
            <person name="Martin F.M."/>
            <person name="Harder C.B."/>
            <person name="Rigling D."/>
            <person name="Ford K.L."/>
            <person name="Foster G.D."/>
            <person name="Pangilinan J."/>
            <person name="Papanicolaou A."/>
            <person name="Barry K."/>
            <person name="LaButti K."/>
            <person name="Viragh M."/>
            <person name="Koriabine M."/>
            <person name="Yan M."/>
            <person name="Riley R."/>
            <person name="Champramary S."/>
            <person name="Plett K.L."/>
            <person name="Tsai I.J."/>
            <person name="Slot J."/>
            <person name="Sipos G."/>
            <person name="Plett J."/>
            <person name="Nagy L.G."/>
            <person name="Grigoriev I.V."/>
        </authorList>
    </citation>
    <scope>NUCLEOTIDE SEQUENCE</scope>
    <source>
        <strain evidence="8">FPL87.14</strain>
    </source>
</reference>
<comment type="caution">
    <text evidence="8">The sequence shown here is derived from an EMBL/GenBank/DDBJ whole genome shotgun (WGS) entry which is preliminary data.</text>
</comment>
<evidence type="ECO:0000256" key="5">
    <source>
        <dbReference type="ARBA" id="ARBA00023136"/>
    </source>
</evidence>
<dbReference type="InterPro" id="IPR000791">
    <property type="entry name" value="Gpr1/Fun34/SatP-like"/>
</dbReference>
<evidence type="ECO:0000256" key="7">
    <source>
        <dbReference type="SAM" id="Phobius"/>
    </source>
</evidence>
<dbReference type="Pfam" id="PF01184">
    <property type="entry name" value="Gpr1_Fun34_YaaH"/>
    <property type="match status" value="1"/>
</dbReference>
<dbReference type="Proteomes" id="UP001175226">
    <property type="component" value="Unassembled WGS sequence"/>
</dbReference>
<evidence type="ECO:0000256" key="1">
    <source>
        <dbReference type="ARBA" id="ARBA00004141"/>
    </source>
</evidence>
<keyword evidence="3 7" id="KW-0812">Transmembrane</keyword>
<name>A0AA39ISQ6_9AGAR</name>
<dbReference type="EMBL" id="JAUEPT010000211">
    <property type="protein sequence ID" value="KAK0429786.1"/>
    <property type="molecule type" value="Genomic_DNA"/>
</dbReference>
<dbReference type="AlphaFoldDB" id="A0AA39ISQ6"/>
<comment type="subcellular location">
    <subcellularLocation>
        <location evidence="1">Membrane</location>
        <topology evidence="1">Multi-pass membrane protein</topology>
    </subcellularLocation>
</comment>
<keyword evidence="5 7" id="KW-0472">Membrane</keyword>
<organism evidence="8 9">
    <name type="scientific">Armillaria borealis</name>
    <dbReference type="NCBI Taxonomy" id="47425"/>
    <lineage>
        <taxon>Eukaryota</taxon>
        <taxon>Fungi</taxon>
        <taxon>Dikarya</taxon>
        <taxon>Basidiomycota</taxon>
        <taxon>Agaricomycotina</taxon>
        <taxon>Agaricomycetes</taxon>
        <taxon>Agaricomycetidae</taxon>
        <taxon>Agaricales</taxon>
        <taxon>Marasmiineae</taxon>
        <taxon>Physalacriaceae</taxon>
        <taxon>Armillaria</taxon>
    </lineage>
</organism>